<dbReference type="Proteomes" id="UP000221168">
    <property type="component" value="Unassembled WGS sequence"/>
</dbReference>
<comment type="caution">
    <text evidence="3">The sequence shown here is derived from an EMBL/GenBank/DDBJ whole genome shotgun (WGS) entry which is preliminary data.</text>
</comment>
<dbReference type="PANTHER" id="PTHR46401">
    <property type="entry name" value="GLYCOSYLTRANSFERASE WBBK-RELATED"/>
    <property type="match status" value="1"/>
</dbReference>
<dbReference type="OrthoDB" id="9790710at2"/>
<dbReference type="SUPFAM" id="SSF53756">
    <property type="entry name" value="UDP-Glycosyltransferase/glycogen phosphorylase"/>
    <property type="match status" value="1"/>
</dbReference>
<feature type="region of interest" description="Disordered" evidence="1">
    <location>
        <begin position="1"/>
        <end position="24"/>
    </location>
</feature>
<dbReference type="Pfam" id="PF00534">
    <property type="entry name" value="Glycos_transf_1"/>
    <property type="match status" value="1"/>
</dbReference>
<protein>
    <recommendedName>
        <fullName evidence="2">Glycosyl transferase family 1 domain-containing protein</fullName>
    </recommendedName>
</protein>
<dbReference type="EMBL" id="PDVP01000013">
    <property type="protein sequence ID" value="PHP65658.1"/>
    <property type="molecule type" value="Genomic_DNA"/>
</dbReference>
<dbReference type="CDD" id="cd03809">
    <property type="entry name" value="GT4_MtfB-like"/>
    <property type="match status" value="1"/>
</dbReference>
<evidence type="ECO:0000313" key="4">
    <source>
        <dbReference type="Proteomes" id="UP000221168"/>
    </source>
</evidence>
<sequence>MVLASHPKSNRREPLQEVPPTPMKPPVPDCRIWIEIDDFMRMFDWSLTPTGIGRVQMELIPALLDRHGDRIRLFRLGHSAGDVRTVSHREVRALVARMRALRGDTPAKRARIRVAQALRAARRTVGRWASAAAPGGHARQFATDIRPGDLVVNFGASWENPHYAAALGALKQQHGFRFVLFVHDILPVSHPGLVSPVHAPNFARWLTAMMPLCDAILTPSRATRVILEDWLAEHGMAIPAIRPVRYGDGLVAPRRDAGIAPVCEAPYVLFVSTIEIRKNHLALVRIWKRLIEAHGRDAVPALVFAGKLGWQIADLLRELEATGRLDGKIRVVENLSDAQIQAAYDACLFTVFPSLCEGWGLPVSESLAHGKYCIASDATSIPEAGGRFCDYFPPTDEDEAYRLIERALFEPGFIEKREAVIHREFAPVPWTQTADQIVAFFGELDGRTAKASLQAAQ</sequence>
<dbReference type="AlphaFoldDB" id="A0A2G1QKC6"/>
<dbReference type="InterPro" id="IPR001296">
    <property type="entry name" value="Glyco_trans_1"/>
</dbReference>
<feature type="domain" description="Glycosyl transferase family 1" evidence="2">
    <location>
        <begin position="265"/>
        <end position="419"/>
    </location>
</feature>
<reference evidence="3 4" key="1">
    <citation type="submission" date="2017-10" db="EMBL/GenBank/DDBJ databases">
        <title>Sedimentibacterium mangrovi gen. nov., sp. nov., a novel member of family Phyllobacteriacea isolated from mangrove sediment.</title>
        <authorList>
            <person name="Liao H."/>
            <person name="Tian Y."/>
        </authorList>
    </citation>
    <scope>NUCLEOTIDE SEQUENCE [LARGE SCALE GENOMIC DNA]</scope>
    <source>
        <strain evidence="3 4">X9-2-2</strain>
    </source>
</reference>
<keyword evidence="4" id="KW-1185">Reference proteome</keyword>
<organism evidence="3 4">
    <name type="scientific">Zhengella mangrovi</name>
    <dbReference type="NCBI Taxonomy" id="1982044"/>
    <lineage>
        <taxon>Bacteria</taxon>
        <taxon>Pseudomonadati</taxon>
        <taxon>Pseudomonadota</taxon>
        <taxon>Alphaproteobacteria</taxon>
        <taxon>Hyphomicrobiales</taxon>
        <taxon>Notoacmeibacteraceae</taxon>
        <taxon>Zhengella</taxon>
    </lineage>
</organism>
<dbReference type="Gene3D" id="3.40.50.2000">
    <property type="entry name" value="Glycogen Phosphorylase B"/>
    <property type="match status" value="1"/>
</dbReference>
<evidence type="ECO:0000313" key="3">
    <source>
        <dbReference type="EMBL" id="PHP65658.1"/>
    </source>
</evidence>
<name>A0A2G1QKC6_9HYPH</name>
<gene>
    <name evidence="3" type="ORF">CSC94_17575</name>
</gene>
<proteinExistence type="predicted"/>
<accession>A0A2G1QKC6</accession>
<evidence type="ECO:0000259" key="2">
    <source>
        <dbReference type="Pfam" id="PF00534"/>
    </source>
</evidence>
<dbReference type="PANTHER" id="PTHR46401:SF8">
    <property type="entry name" value="BLL6006 PROTEIN"/>
    <property type="match status" value="1"/>
</dbReference>
<dbReference type="GO" id="GO:0016757">
    <property type="term" value="F:glycosyltransferase activity"/>
    <property type="evidence" value="ECO:0007669"/>
    <property type="project" value="InterPro"/>
</dbReference>
<evidence type="ECO:0000256" key="1">
    <source>
        <dbReference type="SAM" id="MobiDB-lite"/>
    </source>
</evidence>